<organism evidence="10 11">
    <name type="scientific">Corynespora cassiicola Philippines</name>
    <dbReference type="NCBI Taxonomy" id="1448308"/>
    <lineage>
        <taxon>Eukaryota</taxon>
        <taxon>Fungi</taxon>
        <taxon>Dikarya</taxon>
        <taxon>Ascomycota</taxon>
        <taxon>Pezizomycotina</taxon>
        <taxon>Dothideomycetes</taxon>
        <taxon>Pleosporomycetidae</taxon>
        <taxon>Pleosporales</taxon>
        <taxon>Corynesporascaceae</taxon>
        <taxon>Corynespora</taxon>
    </lineage>
</organism>
<evidence type="ECO:0000256" key="3">
    <source>
        <dbReference type="ARBA" id="ARBA00022989"/>
    </source>
</evidence>
<dbReference type="Pfam" id="PF11970">
    <property type="entry name" value="GPR_Gpa2_C"/>
    <property type="match status" value="1"/>
</dbReference>
<keyword evidence="2 6" id="KW-0812">Transmembrane</keyword>
<dbReference type="Proteomes" id="UP000240883">
    <property type="component" value="Unassembled WGS sequence"/>
</dbReference>
<evidence type="ECO:0000256" key="4">
    <source>
        <dbReference type="ARBA" id="ARBA00023136"/>
    </source>
</evidence>
<evidence type="ECO:0008006" key="12">
    <source>
        <dbReference type="Google" id="ProtNLM"/>
    </source>
</evidence>
<protein>
    <recommendedName>
        <fullName evidence="12">Glucose receptor Git3 N-terminal domain-containing protein</fullName>
    </recommendedName>
</protein>
<feature type="domain" description="G protein-coupled receptor GPR1/2/3 C-terminal" evidence="9">
    <location>
        <begin position="287"/>
        <end position="360"/>
    </location>
</feature>
<evidence type="ECO:0000313" key="11">
    <source>
        <dbReference type="Proteomes" id="UP000240883"/>
    </source>
</evidence>
<dbReference type="Pfam" id="PF11710">
    <property type="entry name" value="Git3"/>
    <property type="match status" value="1"/>
</dbReference>
<evidence type="ECO:0000259" key="9">
    <source>
        <dbReference type="Pfam" id="PF11970"/>
    </source>
</evidence>
<comment type="subcellular location">
    <subcellularLocation>
        <location evidence="1">Membrane</location>
        <topology evidence="1">Multi-pass membrane protein</topology>
    </subcellularLocation>
</comment>
<dbReference type="STRING" id="1448308.A0A2T2NAV0"/>
<keyword evidence="11" id="KW-1185">Reference proteome</keyword>
<evidence type="ECO:0000256" key="5">
    <source>
        <dbReference type="SAM" id="MobiDB-lite"/>
    </source>
</evidence>
<accession>A0A2T2NAV0</accession>
<dbReference type="GO" id="GO:0004930">
    <property type="term" value="F:G protein-coupled receptor activity"/>
    <property type="evidence" value="ECO:0007669"/>
    <property type="project" value="TreeGrafter"/>
</dbReference>
<keyword evidence="3 6" id="KW-1133">Transmembrane helix</keyword>
<proteinExistence type="predicted"/>
<evidence type="ECO:0000259" key="8">
    <source>
        <dbReference type="Pfam" id="PF11710"/>
    </source>
</evidence>
<feature type="signal peptide" evidence="7">
    <location>
        <begin position="1"/>
        <end position="25"/>
    </location>
</feature>
<dbReference type="InterPro" id="IPR023041">
    <property type="entry name" value="Glucose_rcpt_Git3-like_N"/>
</dbReference>
<dbReference type="GO" id="GO:0005886">
    <property type="term" value="C:plasma membrane"/>
    <property type="evidence" value="ECO:0007669"/>
    <property type="project" value="TreeGrafter"/>
</dbReference>
<dbReference type="PANTHER" id="PTHR23112">
    <property type="entry name" value="G PROTEIN-COUPLED RECEPTOR 157-RELATED"/>
    <property type="match status" value="1"/>
</dbReference>
<evidence type="ECO:0000313" key="10">
    <source>
        <dbReference type="EMBL" id="PSN62168.1"/>
    </source>
</evidence>
<evidence type="ECO:0000256" key="6">
    <source>
        <dbReference type="SAM" id="Phobius"/>
    </source>
</evidence>
<gene>
    <name evidence="10" type="ORF">BS50DRAFT_139186</name>
</gene>
<name>A0A2T2NAV0_CORCC</name>
<dbReference type="GO" id="GO:0007189">
    <property type="term" value="P:adenylate cyclase-activating G protein-coupled receptor signaling pathway"/>
    <property type="evidence" value="ECO:0007669"/>
    <property type="project" value="TreeGrafter"/>
</dbReference>
<sequence>MLLIYGDLMKATWLFLFAAVSIARGTVYTESAFCQASGFLVQYGTETSDYAVLVMAVHSTMQVFRPSTQGRSGGLYPHRRLVYLGGVAIPGMMAGLAFVNPHWGYMSQGAFCTLPHRPFWYRLALAWIPRYLISVIILGLAIAIYAHVGFEFRSFANMSRDTKPSVSTTTPILSTENMEFAIGTDLQRSHVTLTNSPRRASSIVHDLVTSRRPSTTVTTPALDLSISTPILIIPPERSHSLPTSPLNLHIPDPRPHLPPPETSNTTLPSPTTLRASPPPLHTHHLTTRHAHIHRQLRLMFIYPLVYILMWIFPFVAHCMMYQDHYAAHPVYWLMLLNFMCVTLMGTVDCLVFSLRERPWRFIRGADGTFWGRGGD</sequence>
<feature type="transmembrane region" description="Helical" evidence="6">
    <location>
        <begin position="329"/>
        <end position="354"/>
    </location>
</feature>
<dbReference type="InterPro" id="IPR022596">
    <property type="entry name" value="GPR1/2/3_C"/>
</dbReference>
<evidence type="ECO:0000256" key="1">
    <source>
        <dbReference type="ARBA" id="ARBA00004141"/>
    </source>
</evidence>
<feature type="transmembrane region" description="Helical" evidence="6">
    <location>
        <begin position="80"/>
        <end position="99"/>
    </location>
</feature>
<evidence type="ECO:0000256" key="7">
    <source>
        <dbReference type="SAM" id="SignalP"/>
    </source>
</evidence>
<dbReference type="SUPFAM" id="SSF81321">
    <property type="entry name" value="Family A G protein-coupled receptor-like"/>
    <property type="match status" value="1"/>
</dbReference>
<keyword evidence="7" id="KW-0732">Signal</keyword>
<feature type="compositionally biased region" description="Low complexity" evidence="5">
    <location>
        <begin position="262"/>
        <end position="273"/>
    </location>
</feature>
<dbReference type="OrthoDB" id="5368598at2759"/>
<feature type="domain" description="Glucose receptor Git3-like N-terminal" evidence="8">
    <location>
        <begin position="1"/>
        <end position="154"/>
    </location>
</feature>
<dbReference type="EMBL" id="KZ678142">
    <property type="protein sequence ID" value="PSN62168.1"/>
    <property type="molecule type" value="Genomic_DNA"/>
</dbReference>
<feature type="chain" id="PRO_5015448857" description="Glucose receptor Git3 N-terminal domain-containing protein" evidence="7">
    <location>
        <begin position="26"/>
        <end position="375"/>
    </location>
</feature>
<dbReference type="PANTHER" id="PTHR23112:SF37">
    <property type="entry name" value="G PROTEIN-COUPLED RECEPTOR GPR1"/>
    <property type="match status" value="1"/>
</dbReference>
<evidence type="ECO:0000256" key="2">
    <source>
        <dbReference type="ARBA" id="ARBA00022692"/>
    </source>
</evidence>
<keyword evidence="4 6" id="KW-0472">Membrane</keyword>
<dbReference type="AlphaFoldDB" id="A0A2T2NAV0"/>
<feature type="transmembrane region" description="Helical" evidence="6">
    <location>
        <begin position="119"/>
        <end position="148"/>
    </location>
</feature>
<feature type="transmembrane region" description="Helical" evidence="6">
    <location>
        <begin position="298"/>
        <end position="317"/>
    </location>
</feature>
<reference evidence="10 11" key="1">
    <citation type="journal article" date="2018" name="Front. Microbiol.">
        <title>Genome-Wide Analysis of Corynespora cassiicola Leaf Fall Disease Putative Effectors.</title>
        <authorList>
            <person name="Lopez D."/>
            <person name="Ribeiro S."/>
            <person name="Label P."/>
            <person name="Fumanal B."/>
            <person name="Venisse J.S."/>
            <person name="Kohler A."/>
            <person name="de Oliveira R.R."/>
            <person name="Labutti K."/>
            <person name="Lipzen A."/>
            <person name="Lail K."/>
            <person name="Bauer D."/>
            <person name="Ohm R.A."/>
            <person name="Barry K.W."/>
            <person name="Spatafora J."/>
            <person name="Grigoriev I.V."/>
            <person name="Martin F.M."/>
            <person name="Pujade-Renaud V."/>
        </authorList>
    </citation>
    <scope>NUCLEOTIDE SEQUENCE [LARGE SCALE GENOMIC DNA]</scope>
    <source>
        <strain evidence="10 11">Philippines</strain>
    </source>
</reference>
<dbReference type="Gene3D" id="1.20.1070.10">
    <property type="entry name" value="Rhodopsin 7-helix transmembrane proteins"/>
    <property type="match status" value="1"/>
</dbReference>
<feature type="region of interest" description="Disordered" evidence="5">
    <location>
        <begin position="251"/>
        <end position="277"/>
    </location>
</feature>